<protein>
    <submittedName>
        <fullName evidence="2">Uncharacterized protein</fullName>
    </submittedName>
</protein>
<sequence>MFVVLILLSAVVGVVDASTVALKAKVGEPATLFLGGEAEEWHRVLKDGTEQHIKKCTGSMEPPACNTWLNSAGDAVGSGAIVKENGDLYIKSVKHEDAGNYQSPQIKGRTGTLPGGGTYGTAAPLLTLFVED</sequence>
<feature type="chain" id="PRO_5044895186" evidence="1">
    <location>
        <begin position="18"/>
        <end position="132"/>
    </location>
</feature>
<keyword evidence="3" id="KW-1185">Reference proteome</keyword>
<feature type="signal peptide" evidence="1">
    <location>
        <begin position="1"/>
        <end position="17"/>
    </location>
</feature>
<dbReference type="AlphaFoldDB" id="A0ABD6ERL5"/>
<reference evidence="2 3" key="1">
    <citation type="submission" date="2024-08" db="EMBL/GenBank/DDBJ databases">
        <title>Gnathostoma spinigerum genome.</title>
        <authorList>
            <person name="Gonzalez-Bertolin B."/>
            <person name="Monzon S."/>
            <person name="Zaballos A."/>
            <person name="Jimenez P."/>
            <person name="Dekumyoy P."/>
            <person name="Varona S."/>
            <person name="Cuesta I."/>
            <person name="Sumanam S."/>
            <person name="Adisakwattana P."/>
            <person name="Gasser R.B."/>
            <person name="Hernandez-Gonzalez A."/>
            <person name="Young N.D."/>
            <person name="Perteguer M.J."/>
        </authorList>
    </citation>
    <scope>NUCLEOTIDE SEQUENCE [LARGE SCALE GENOMIC DNA]</scope>
    <source>
        <strain evidence="2">AL3</strain>
        <tissue evidence="2">Liver</tissue>
    </source>
</reference>
<dbReference type="PANTHER" id="PTHR35182:SF1">
    <property type="entry name" value="COLD-SHOCK PROTEIN-RELATED"/>
    <property type="match status" value="1"/>
</dbReference>
<proteinExistence type="predicted"/>
<evidence type="ECO:0000313" key="3">
    <source>
        <dbReference type="Proteomes" id="UP001608902"/>
    </source>
</evidence>
<evidence type="ECO:0000313" key="2">
    <source>
        <dbReference type="EMBL" id="MFH4982583.1"/>
    </source>
</evidence>
<evidence type="ECO:0000256" key="1">
    <source>
        <dbReference type="SAM" id="SignalP"/>
    </source>
</evidence>
<dbReference type="PANTHER" id="PTHR35182">
    <property type="entry name" value="PROTEIN CBG13762"/>
    <property type="match status" value="1"/>
</dbReference>
<gene>
    <name evidence="2" type="ORF">AB6A40_009292</name>
</gene>
<accession>A0ABD6ERL5</accession>
<name>A0ABD6ERL5_9BILA</name>
<organism evidence="2 3">
    <name type="scientific">Gnathostoma spinigerum</name>
    <dbReference type="NCBI Taxonomy" id="75299"/>
    <lineage>
        <taxon>Eukaryota</taxon>
        <taxon>Metazoa</taxon>
        <taxon>Ecdysozoa</taxon>
        <taxon>Nematoda</taxon>
        <taxon>Chromadorea</taxon>
        <taxon>Rhabditida</taxon>
        <taxon>Spirurina</taxon>
        <taxon>Gnathostomatomorpha</taxon>
        <taxon>Gnathostomatoidea</taxon>
        <taxon>Gnathostomatidae</taxon>
        <taxon>Gnathostoma</taxon>
    </lineage>
</organism>
<comment type="caution">
    <text evidence="2">The sequence shown here is derived from an EMBL/GenBank/DDBJ whole genome shotgun (WGS) entry which is preliminary data.</text>
</comment>
<keyword evidence="1" id="KW-0732">Signal</keyword>
<dbReference type="Proteomes" id="UP001608902">
    <property type="component" value="Unassembled WGS sequence"/>
</dbReference>
<dbReference type="EMBL" id="JBGFUD010009633">
    <property type="protein sequence ID" value="MFH4982583.1"/>
    <property type="molecule type" value="Genomic_DNA"/>
</dbReference>